<dbReference type="OrthoDB" id="5135382at2"/>
<evidence type="ECO:0000259" key="4">
    <source>
        <dbReference type="Pfam" id="PF13400"/>
    </source>
</evidence>
<keyword evidence="6" id="KW-1185">Reference proteome</keyword>
<proteinExistence type="predicted"/>
<reference evidence="5 6" key="1">
    <citation type="submission" date="2017-06" db="EMBL/GenBank/DDBJ databases">
        <title>Investigating the central metabolism of Clostridium thermosuccinogenes.</title>
        <authorList>
            <person name="Koendjbiharie J.G."/>
            <person name="van Kranenburg R."/>
        </authorList>
    </citation>
    <scope>NUCLEOTIDE SEQUENCE [LARGE SCALE GENOMIC DNA]</scope>
    <source>
        <strain evidence="5 6">DSM 5806</strain>
    </source>
</reference>
<feature type="domain" description="Putative Flp pilus-assembly TadG-like N-terminal" evidence="4">
    <location>
        <begin position="9"/>
        <end position="53"/>
    </location>
</feature>
<dbReference type="Pfam" id="PF13400">
    <property type="entry name" value="Tad"/>
    <property type="match status" value="1"/>
</dbReference>
<dbReference type="KEGG" id="cthd:CDO33_04525"/>
<accession>A0A2K2FM57</accession>
<dbReference type="RefSeq" id="WP_103079893.1">
    <property type="nucleotide sequence ID" value="NZ_CP021850.1"/>
</dbReference>
<comment type="caution">
    <text evidence="5">The sequence shown here is derived from an EMBL/GenBank/DDBJ whole genome shotgun (WGS) entry which is preliminary data.</text>
</comment>
<feature type="coiled-coil region" evidence="1">
    <location>
        <begin position="278"/>
        <end position="312"/>
    </location>
</feature>
<evidence type="ECO:0000313" key="6">
    <source>
        <dbReference type="Proteomes" id="UP000236151"/>
    </source>
</evidence>
<evidence type="ECO:0000313" key="5">
    <source>
        <dbReference type="EMBL" id="PNU01314.1"/>
    </source>
</evidence>
<dbReference type="Pfam" id="PF18960">
    <property type="entry name" value="DUF5702"/>
    <property type="match status" value="1"/>
</dbReference>
<gene>
    <name evidence="5" type="ORF">CDQ84_01210</name>
</gene>
<protein>
    <recommendedName>
        <fullName evidence="4">Putative Flp pilus-assembly TadG-like N-terminal domain-containing protein</fullName>
    </recommendedName>
</protein>
<keyword evidence="3" id="KW-0812">Transmembrane</keyword>
<organism evidence="5 6">
    <name type="scientific">Clostridium thermosuccinogenes</name>
    <dbReference type="NCBI Taxonomy" id="84032"/>
    <lineage>
        <taxon>Bacteria</taxon>
        <taxon>Bacillati</taxon>
        <taxon>Bacillota</taxon>
        <taxon>Clostridia</taxon>
        <taxon>Eubacteriales</taxon>
        <taxon>Clostridiaceae</taxon>
        <taxon>Clostridium</taxon>
    </lineage>
</organism>
<feature type="compositionally biased region" description="Basic and acidic residues" evidence="2">
    <location>
        <begin position="330"/>
        <end position="354"/>
    </location>
</feature>
<feature type="region of interest" description="Disordered" evidence="2">
    <location>
        <begin position="312"/>
        <end position="354"/>
    </location>
</feature>
<keyword evidence="3" id="KW-0472">Membrane</keyword>
<evidence type="ECO:0000256" key="3">
    <source>
        <dbReference type="SAM" id="Phobius"/>
    </source>
</evidence>
<dbReference type="Gene3D" id="1.10.287.1490">
    <property type="match status" value="1"/>
</dbReference>
<evidence type="ECO:0000256" key="2">
    <source>
        <dbReference type="SAM" id="MobiDB-lite"/>
    </source>
</evidence>
<dbReference type="InterPro" id="IPR043756">
    <property type="entry name" value="DUF5702"/>
</dbReference>
<name>A0A2K2FM57_9CLOT</name>
<dbReference type="InterPro" id="IPR028087">
    <property type="entry name" value="Tad_N"/>
</dbReference>
<feature type="transmembrane region" description="Helical" evidence="3">
    <location>
        <begin position="12"/>
        <end position="30"/>
    </location>
</feature>
<dbReference type="Proteomes" id="UP000236151">
    <property type="component" value="Unassembled WGS sequence"/>
</dbReference>
<dbReference type="EMBL" id="NIOJ01000002">
    <property type="protein sequence ID" value="PNU01314.1"/>
    <property type="molecule type" value="Genomic_DNA"/>
</dbReference>
<dbReference type="AlphaFoldDB" id="A0A2K2FM57"/>
<keyword evidence="3" id="KW-1133">Transmembrane helix</keyword>
<sequence>MRLIKDCRGAISVYLCIIFIALLLLAGVIIDASRIMVAERKVENALNAAARSVLADYSADMVGDYGIFGVDTMSGANTAEEDFLYYLKQNLSERNPRFRFIRYEICQESGETSLVGSGSLLRGYDFRNQILQHMKYKAPIASIQNIVSKFKASGLSGKLSFAKSEKEVRSKWKAVKKQRDSVNKLISEAKEFTGHDLEAFLGIRQKLQEAMELNDGIAGSLQAYEEEKEKSDAVALAVNSSNSDVNGMQISTARTSFDGLKEASSALKDQIAANISNLDNIIDQVEKMQAELAGLNTEAAVLRDKIQELQRIVDSSRGNGGDKESEDGSEEGKGGSKSQGHKESRSGEDQADKAEKELAELNNRLESLEGQIEGLNSRIRDMQSNFQLAEMRLLPEEDTDTPRKELNSELEKSAKGLIKKLVEDIGLYRADMDQERMIDARYLEGGSDAYEQKELVNGLEGRDGILEENEAEAENMNVLGIMSQLVNALTDVGESALEKIYITEYIMDRYSYLSSKAERKHFFENGEVEYILWGDVNWSRNVTKTVGTIWTIRFAINTIDTFATSPVPEPVTRLINALTEGFLLSCKDMMDLCQGKEIGICPSVKNGIKLNYADHLRICLLLSSSTEKGEINRLNNMRQLMQINIKELDDGFALKNYSTMLHGKVKVKINLWFLPVFNLDRMGFKNFEGGSYVIEKETHIGY</sequence>
<evidence type="ECO:0000256" key="1">
    <source>
        <dbReference type="SAM" id="Coils"/>
    </source>
</evidence>
<keyword evidence="1" id="KW-0175">Coiled coil</keyword>